<reference evidence="1" key="1">
    <citation type="submission" date="2019-08" db="EMBL/GenBank/DDBJ databases">
        <authorList>
            <person name="Kucharzyk K."/>
            <person name="Murdoch R.W."/>
            <person name="Higgins S."/>
            <person name="Loffler F."/>
        </authorList>
    </citation>
    <scope>NUCLEOTIDE SEQUENCE</scope>
</reference>
<sequence>MPGGDHRAVLEVNASERTLDIDRGSAVEVAGLDDRCLHAQRIAVGPAQLHLALRSARTHGTDLLQRGLRAVHGHKLLGRELVGLAYLTKDRQRVQTEERLEIRLVQVHVAVRDADDDPCRVHQALETIPDLSGDLVDEYRGVQRHLRPAWAAVTRRRCAAAE</sequence>
<name>A0A645GIY4_9ZZZZ</name>
<protein>
    <submittedName>
        <fullName evidence="1">Uncharacterized protein</fullName>
    </submittedName>
</protein>
<organism evidence="1">
    <name type="scientific">bioreactor metagenome</name>
    <dbReference type="NCBI Taxonomy" id="1076179"/>
    <lineage>
        <taxon>unclassified sequences</taxon>
        <taxon>metagenomes</taxon>
        <taxon>ecological metagenomes</taxon>
    </lineage>
</organism>
<gene>
    <name evidence="1" type="ORF">SDC9_174283</name>
</gene>
<proteinExistence type="predicted"/>
<comment type="caution">
    <text evidence="1">The sequence shown here is derived from an EMBL/GenBank/DDBJ whole genome shotgun (WGS) entry which is preliminary data.</text>
</comment>
<accession>A0A645GIY4</accession>
<evidence type="ECO:0000313" key="1">
    <source>
        <dbReference type="EMBL" id="MPN26857.1"/>
    </source>
</evidence>
<dbReference type="AlphaFoldDB" id="A0A645GIY4"/>
<dbReference type="EMBL" id="VSSQ01076532">
    <property type="protein sequence ID" value="MPN26857.1"/>
    <property type="molecule type" value="Genomic_DNA"/>
</dbReference>